<sequence>MNISSARPALARRTLLRPLKVSIALATIGLMISLAFLAFTAWRSANRLDPLESHIHHIQGLGQVDINIGKLLVRHLGSQIPPTNAELADIRTDIEQLIGAGGALSPQTPEKLRAAADYLTPPIDNPRTNLIGALSIIREVSAAESSLQQKAVKKARHSANQELSVALVALATIPVLSIILIIWMQRRSFRAVNRLSELLDNVGNLRFANIAPLSDDDPLTPIYAHYNDMTARLRDAAQQQRNHTSQLQAQVRAAAETLLRQQDELENGARLAAIGEFSARLAHELRNPISGISMALHNLEIEIDDADHKERLNLIAEEMDRVTRLLNSLLQSRPFLQEEVVRIAADQLIGDVIKLFGYRLPAHITLTSDIADADICLPRDTMRQILLNLLKNACEAIGNDAGKISVHFAIEGTNAVLTLADSGPGYPPALLGKGARPLQSAKPNGAGLGLSITDHLVRSHGGEMHLGQSEFGGAKTTIILPCEGE</sequence>
<proteinExistence type="predicted"/>
<dbReference type="SUPFAM" id="SSF47384">
    <property type="entry name" value="Homodimeric domain of signal transducing histidine kinase"/>
    <property type="match status" value="1"/>
</dbReference>
<dbReference type="InterPro" id="IPR003661">
    <property type="entry name" value="HisK_dim/P_dom"/>
</dbReference>
<dbReference type="GO" id="GO:0005524">
    <property type="term" value="F:ATP binding"/>
    <property type="evidence" value="ECO:0007669"/>
    <property type="project" value="UniProtKB-KW"/>
</dbReference>
<dbReference type="InterPro" id="IPR004358">
    <property type="entry name" value="Sig_transdc_His_kin-like_C"/>
</dbReference>
<dbReference type="InterPro" id="IPR036890">
    <property type="entry name" value="HATPase_C_sf"/>
</dbReference>
<evidence type="ECO:0000256" key="7">
    <source>
        <dbReference type="ARBA" id="ARBA00022777"/>
    </source>
</evidence>
<evidence type="ECO:0000256" key="2">
    <source>
        <dbReference type="ARBA" id="ARBA00004370"/>
    </source>
</evidence>
<keyword evidence="10" id="KW-1133">Transmembrane helix</keyword>
<evidence type="ECO:0000256" key="1">
    <source>
        <dbReference type="ARBA" id="ARBA00000085"/>
    </source>
</evidence>
<feature type="transmembrane region" description="Helical" evidence="10">
    <location>
        <begin position="21"/>
        <end position="42"/>
    </location>
</feature>
<dbReference type="InterPro" id="IPR003594">
    <property type="entry name" value="HATPase_dom"/>
</dbReference>
<dbReference type="Gene3D" id="3.30.565.10">
    <property type="entry name" value="Histidine kinase-like ATPase, C-terminal domain"/>
    <property type="match status" value="1"/>
</dbReference>
<keyword evidence="4" id="KW-0597">Phosphoprotein</keyword>
<keyword evidence="9" id="KW-0902">Two-component regulatory system</keyword>
<dbReference type="Gene3D" id="1.10.287.130">
    <property type="match status" value="1"/>
</dbReference>
<dbReference type="SMART" id="SM00388">
    <property type="entry name" value="HisKA"/>
    <property type="match status" value="1"/>
</dbReference>
<keyword evidence="10" id="KW-0812">Transmembrane</keyword>
<feature type="transmembrane region" description="Helical" evidence="10">
    <location>
        <begin position="163"/>
        <end position="184"/>
    </location>
</feature>
<keyword evidence="8" id="KW-0067">ATP-binding</keyword>
<dbReference type="CDD" id="cd00082">
    <property type="entry name" value="HisKA"/>
    <property type="match status" value="1"/>
</dbReference>
<dbReference type="Pfam" id="PF02518">
    <property type="entry name" value="HATPase_c"/>
    <property type="match status" value="1"/>
</dbReference>
<evidence type="ECO:0000256" key="9">
    <source>
        <dbReference type="ARBA" id="ARBA00023012"/>
    </source>
</evidence>
<keyword evidence="5" id="KW-0808">Transferase</keyword>
<comment type="caution">
    <text evidence="13">The sequence shown here is derived from an EMBL/GenBank/DDBJ whole genome shotgun (WGS) entry which is preliminary data.</text>
</comment>
<evidence type="ECO:0000256" key="3">
    <source>
        <dbReference type="ARBA" id="ARBA00012438"/>
    </source>
</evidence>
<name>A0A2N3KZ69_9PROT</name>
<dbReference type="PANTHER" id="PTHR43065">
    <property type="entry name" value="SENSOR HISTIDINE KINASE"/>
    <property type="match status" value="1"/>
</dbReference>
<evidence type="ECO:0000259" key="12">
    <source>
        <dbReference type="PROSITE" id="PS50885"/>
    </source>
</evidence>
<evidence type="ECO:0000256" key="6">
    <source>
        <dbReference type="ARBA" id="ARBA00022741"/>
    </source>
</evidence>
<dbReference type="InterPro" id="IPR036097">
    <property type="entry name" value="HisK_dim/P_sf"/>
</dbReference>
<dbReference type="PROSITE" id="PS50109">
    <property type="entry name" value="HIS_KIN"/>
    <property type="match status" value="1"/>
</dbReference>
<reference evidence="13 14" key="1">
    <citation type="submission" date="2017-09" db="EMBL/GenBank/DDBJ databases">
        <title>Biodiversity and function of Thalassospira species in the particle-attached aromatic-hydrocarbon-degrading consortia from the surface seawater of the South China Sea.</title>
        <authorList>
            <person name="Dong C."/>
            <person name="Liu R."/>
            <person name="Shao Z."/>
        </authorList>
    </citation>
    <scope>NUCLEOTIDE SEQUENCE [LARGE SCALE GENOMIC DNA]</scope>
    <source>
        <strain evidence="13 14">CSC1P2</strain>
    </source>
</reference>
<comment type="catalytic activity">
    <reaction evidence="1">
        <text>ATP + protein L-histidine = ADP + protein N-phospho-L-histidine.</text>
        <dbReference type="EC" id="2.7.13.3"/>
    </reaction>
</comment>
<dbReference type="PROSITE" id="PS50885">
    <property type="entry name" value="HAMP"/>
    <property type="match status" value="1"/>
</dbReference>
<gene>
    <name evidence="13" type="ORF">COO20_00760</name>
</gene>
<dbReference type="Proteomes" id="UP000233597">
    <property type="component" value="Unassembled WGS sequence"/>
</dbReference>
<feature type="domain" description="HAMP" evidence="12">
    <location>
        <begin position="186"/>
        <end position="238"/>
    </location>
</feature>
<evidence type="ECO:0000313" key="14">
    <source>
        <dbReference type="Proteomes" id="UP000233597"/>
    </source>
</evidence>
<dbReference type="Pfam" id="PF00512">
    <property type="entry name" value="HisKA"/>
    <property type="match status" value="1"/>
</dbReference>
<evidence type="ECO:0000256" key="5">
    <source>
        <dbReference type="ARBA" id="ARBA00022679"/>
    </source>
</evidence>
<evidence type="ECO:0000256" key="8">
    <source>
        <dbReference type="ARBA" id="ARBA00022840"/>
    </source>
</evidence>
<dbReference type="GO" id="GO:0016020">
    <property type="term" value="C:membrane"/>
    <property type="evidence" value="ECO:0007669"/>
    <property type="project" value="UniProtKB-SubCell"/>
</dbReference>
<comment type="subcellular location">
    <subcellularLocation>
        <location evidence="2">Membrane</location>
    </subcellularLocation>
</comment>
<evidence type="ECO:0000259" key="11">
    <source>
        <dbReference type="PROSITE" id="PS50109"/>
    </source>
</evidence>
<dbReference type="AlphaFoldDB" id="A0A2N3KZ69"/>
<dbReference type="SUPFAM" id="SSF55874">
    <property type="entry name" value="ATPase domain of HSP90 chaperone/DNA topoisomerase II/histidine kinase"/>
    <property type="match status" value="1"/>
</dbReference>
<dbReference type="InterPro" id="IPR005467">
    <property type="entry name" value="His_kinase_dom"/>
</dbReference>
<evidence type="ECO:0000256" key="4">
    <source>
        <dbReference type="ARBA" id="ARBA00022553"/>
    </source>
</evidence>
<organism evidence="13 14">
    <name type="scientific">Thalassospira marina</name>
    <dbReference type="NCBI Taxonomy" id="2048283"/>
    <lineage>
        <taxon>Bacteria</taxon>
        <taxon>Pseudomonadati</taxon>
        <taxon>Pseudomonadota</taxon>
        <taxon>Alphaproteobacteria</taxon>
        <taxon>Rhodospirillales</taxon>
        <taxon>Thalassospiraceae</taxon>
        <taxon>Thalassospira</taxon>
    </lineage>
</organism>
<protein>
    <recommendedName>
        <fullName evidence="3">histidine kinase</fullName>
        <ecNumber evidence="3">2.7.13.3</ecNumber>
    </recommendedName>
</protein>
<dbReference type="OrthoDB" id="226486at2"/>
<dbReference type="EMBL" id="NWTK01000001">
    <property type="protein sequence ID" value="PKR55787.1"/>
    <property type="molecule type" value="Genomic_DNA"/>
</dbReference>
<evidence type="ECO:0000313" key="13">
    <source>
        <dbReference type="EMBL" id="PKR55787.1"/>
    </source>
</evidence>
<dbReference type="InterPro" id="IPR003660">
    <property type="entry name" value="HAMP_dom"/>
</dbReference>
<dbReference type="GO" id="GO:0000155">
    <property type="term" value="F:phosphorelay sensor kinase activity"/>
    <property type="evidence" value="ECO:0007669"/>
    <property type="project" value="InterPro"/>
</dbReference>
<accession>A0A2N3KZ69</accession>
<dbReference type="EC" id="2.7.13.3" evidence="3"/>
<dbReference type="RefSeq" id="WP_101263780.1">
    <property type="nucleotide sequence ID" value="NZ_NWTK01000001.1"/>
</dbReference>
<dbReference type="PRINTS" id="PR00344">
    <property type="entry name" value="BCTRLSENSOR"/>
</dbReference>
<keyword evidence="7" id="KW-0418">Kinase</keyword>
<evidence type="ECO:0000256" key="10">
    <source>
        <dbReference type="SAM" id="Phobius"/>
    </source>
</evidence>
<dbReference type="SMART" id="SM00387">
    <property type="entry name" value="HATPase_c"/>
    <property type="match status" value="1"/>
</dbReference>
<dbReference type="PANTHER" id="PTHR43065:SF10">
    <property type="entry name" value="PEROXIDE STRESS-ACTIVATED HISTIDINE KINASE MAK3"/>
    <property type="match status" value="1"/>
</dbReference>
<feature type="domain" description="Histidine kinase" evidence="11">
    <location>
        <begin position="280"/>
        <end position="484"/>
    </location>
</feature>
<keyword evidence="10" id="KW-0472">Membrane</keyword>
<keyword evidence="6" id="KW-0547">Nucleotide-binding</keyword>